<dbReference type="AlphaFoldDB" id="A0A1R1X492"/>
<feature type="region of interest" description="Disordered" evidence="1">
    <location>
        <begin position="196"/>
        <end position="218"/>
    </location>
</feature>
<dbReference type="EMBL" id="LSSM01007040">
    <property type="protein sequence ID" value="OMJ09452.1"/>
    <property type="molecule type" value="Genomic_DNA"/>
</dbReference>
<keyword evidence="3" id="KW-1185">Reference proteome</keyword>
<evidence type="ECO:0000313" key="2">
    <source>
        <dbReference type="EMBL" id="OMJ09452.1"/>
    </source>
</evidence>
<evidence type="ECO:0000313" key="3">
    <source>
        <dbReference type="Proteomes" id="UP000187429"/>
    </source>
</evidence>
<dbReference type="OrthoDB" id="10295168at2759"/>
<feature type="compositionally biased region" description="Basic and acidic residues" evidence="1">
    <location>
        <begin position="204"/>
        <end position="218"/>
    </location>
</feature>
<evidence type="ECO:0000256" key="1">
    <source>
        <dbReference type="SAM" id="MobiDB-lite"/>
    </source>
</evidence>
<proteinExistence type="predicted"/>
<name>A0A1R1X492_9FUNG</name>
<accession>A0A1R1X492</accession>
<sequence length="218" mass="24753">MPAGYYNSGRMSGSENELATMVATRTMGESEIEDSEFVLRQVNKSNNNRKIKYMQQLKTDRKILNMIESKSMVESSSSGYQHSGSKNNYMKKNGTFIETSRNRSPYVGYNENSYDINEIDIINSKYDSGDNVSILSPNAKKMIHKSTSDQMFKINKFAIIQNNHINNKLGVSNYKDTGLPSSFYKNHEDMKIHMGHNGFSSGKGNHEFDTPRELRVTG</sequence>
<dbReference type="Proteomes" id="UP000187429">
    <property type="component" value="Unassembled WGS sequence"/>
</dbReference>
<protein>
    <submittedName>
        <fullName evidence="2">Uncharacterized protein</fullName>
    </submittedName>
</protein>
<reference evidence="3" key="1">
    <citation type="submission" date="2017-01" db="EMBL/GenBank/DDBJ databases">
        <authorList>
            <person name="Wang Y."/>
            <person name="White M."/>
            <person name="Kvist S."/>
            <person name="Moncalvo J.-M."/>
        </authorList>
    </citation>
    <scope>NUCLEOTIDE SEQUENCE [LARGE SCALE GENOMIC DNA]</scope>
    <source>
        <strain evidence="3">ID-206-W2</strain>
    </source>
</reference>
<gene>
    <name evidence="2" type="ORF">AYI69_g10658</name>
</gene>
<comment type="caution">
    <text evidence="2">The sequence shown here is derived from an EMBL/GenBank/DDBJ whole genome shotgun (WGS) entry which is preliminary data.</text>
</comment>
<organism evidence="2 3">
    <name type="scientific">Smittium culicis</name>
    <dbReference type="NCBI Taxonomy" id="133412"/>
    <lineage>
        <taxon>Eukaryota</taxon>
        <taxon>Fungi</taxon>
        <taxon>Fungi incertae sedis</taxon>
        <taxon>Zoopagomycota</taxon>
        <taxon>Kickxellomycotina</taxon>
        <taxon>Harpellomycetes</taxon>
        <taxon>Harpellales</taxon>
        <taxon>Legeriomycetaceae</taxon>
        <taxon>Smittium</taxon>
    </lineage>
</organism>